<sequence>MENFIMNINDISYKALQRLHLLQKAPTPTAYFEAFYEIARVEGMAEELNWQTQWLNKFDKHIQNQLKNVSNPDEFIDKISLLLKEYKESYAPEHMQWLKNLNRGLLGVISDIFSIGAKNKFHFLFSLGGLNSLEVTKKLVGYWEHFRDSKVHLSVLKRLVGIIVYVLRTPNHKGTINKEALEIASTLMIHPESLIDLDLLRRIEKVLGIEGVEEIKSPRIQASELHNVCVAIFKISNLHFLNQENEDNIHKATHKAIEIVQKMCFNTFGESILLEYHQNGFVCVFKNVTPKELLEKINPILEQVQKVSYEGMFFSFNTSVETLKESDFTSFEELKYKIQHKHKN</sequence>
<evidence type="ECO:0000313" key="2">
    <source>
        <dbReference type="Proteomes" id="UP000002495"/>
    </source>
</evidence>
<accession>Q7VIY9</accession>
<keyword evidence="2" id="KW-1185">Reference proteome</keyword>
<dbReference type="AlphaFoldDB" id="Q7VIY9"/>
<protein>
    <recommendedName>
        <fullName evidence="3">GGDEF domain-containing protein</fullName>
    </recommendedName>
</protein>
<name>Q7VIY9_HELHP</name>
<dbReference type="EMBL" id="AE017125">
    <property type="protein sequence ID" value="AAP77060.1"/>
    <property type="molecule type" value="Genomic_DNA"/>
</dbReference>
<dbReference type="KEGG" id="hhe:HH_0463"/>
<dbReference type="Proteomes" id="UP000002495">
    <property type="component" value="Chromosome"/>
</dbReference>
<reference evidence="1 2" key="1">
    <citation type="journal article" date="2003" name="Proc. Natl. Acad. Sci. U.S.A.">
        <title>The complete genome sequence of the carcinogenic bacterium Helicobacter hepaticus.</title>
        <authorList>
            <person name="Suerbaum S."/>
            <person name="Josenhans C."/>
            <person name="Sterzenbach T."/>
            <person name="Drescher B."/>
            <person name="Brandt P."/>
            <person name="Bell M."/>
            <person name="Droege M."/>
            <person name="Fartmann B."/>
            <person name="Fischer H.-P."/>
            <person name="Ge Z."/>
            <person name="Hoerster A."/>
            <person name="Holland R."/>
            <person name="Klein K."/>
            <person name="Koenig J."/>
            <person name="Macko L."/>
            <person name="Mendz G.L."/>
            <person name="Nyakatura G."/>
            <person name="Schauer D.B."/>
            <person name="Shen Z."/>
            <person name="Weber J."/>
            <person name="Frosch M."/>
            <person name="Fox J.G."/>
        </authorList>
    </citation>
    <scope>NUCLEOTIDE SEQUENCE [LARGE SCALE GENOMIC DNA]</scope>
    <source>
        <strain evidence="2">ATCC 51449 / 3B1</strain>
    </source>
</reference>
<evidence type="ECO:0000313" key="1">
    <source>
        <dbReference type="EMBL" id="AAP77060.1"/>
    </source>
</evidence>
<dbReference type="eggNOG" id="COG3706">
    <property type="taxonomic scope" value="Bacteria"/>
</dbReference>
<organism evidence="1 2">
    <name type="scientific">Helicobacter hepaticus (strain ATCC 51449 / 3B1)</name>
    <dbReference type="NCBI Taxonomy" id="235279"/>
    <lineage>
        <taxon>Bacteria</taxon>
        <taxon>Pseudomonadati</taxon>
        <taxon>Campylobacterota</taxon>
        <taxon>Epsilonproteobacteria</taxon>
        <taxon>Campylobacterales</taxon>
        <taxon>Helicobacteraceae</taxon>
        <taxon>Helicobacter</taxon>
    </lineage>
</organism>
<gene>
    <name evidence="1" type="ordered locus">HH_0463</name>
</gene>
<evidence type="ECO:0008006" key="3">
    <source>
        <dbReference type="Google" id="ProtNLM"/>
    </source>
</evidence>
<proteinExistence type="predicted"/>
<dbReference type="HOGENOM" id="CLU_787025_0_0_7"/>
<dbReference type="STRING" id="235279.HH_0463"/>